<dbReference type="EMBL" id="FMZA01000021">
    <property type="protein sequence ID" value="SDC91457.1"/>
    <property type="molecule type" value="Genomic_DNA"/>
</dbReference>
<evidence type="ECO:0000313" key="3">
    <source>
        <dbReference type="Proteomes" id="UP000199387"/>
    </source>
</evidence>
<dbReference type="STRING" id="1236220.SAMN04488112_12160"/>
<feature type="transmembrane region" description="Helical" evidence="1">
    <location>
        <begin position="47"/>
        <end position="66"/>
    </location>
</feature>
<dbReference type="AlphaFoldDB" id="A0A1G6QIE6"/>
<evidence type="ECO:0000313" key="2">
    <source>
        <dbReference type="EMBL" id="SDC91457.1"/>
    </source>
</evidence>
<proteinExistence type="predicted"/>
<keyword evidence="1" id="KW-0472">Membrane</keyword>
<protein>
    <recommendedName>
        <fullName evidence="4">ABC-2 type transport system permease protein</fullName>
    </recommendedName>
</protein>
<feature type="transmembrane region" description="Helical" evidence="1">
    <location>
        <begin position="225"/>
        <end position="243"/>
    </location>
</feature>
<organism evidence="2 3">
    <name type="scientific">Melghirimyces thermohalophilus</name>
    <dbReference type="NCBI Taxonomy" id="1236220"/>
    <lineage>
        <taxon>Bacteria</taxon>
        <taxon>Bacillati</taxon>
        <taxon>Bacillota</taxon>
        <taxon>Bacilli</taxon>
        <taxon>Bacillales</taxon>
        <taxon>Thermoactinomycetaceae</taxon>
        <taxon>Melghirimyces</taxon>
    </lineage>
</organism>
<keyword evidence="1" id="KW-0812">Transmembrane</keyword>
<accession>A0A1G6QIE6</accession>
<feature type="transmembrane region" description="Helical" evidence="1">
    <location>
        <begin position="134"/>
        <end position="159"/>
    </location>
</feature>
<keyword evidence="1" id="KW-1133">Transmembrane helix</keyword>
<dbReference type="OrthoDB" id="1786466at2"/>
<feature type="transmembrane region" description="Helical" evidence="1">
    <location>
        <begin position="171"/>
        <end position="189"/>
    </location>
</feature>
<dbReference type="Proteomes" id="UP000199387">
    <property type="component" value="Unassembled WGS sequence"/>
</dbReference>
<dbReference type="RefSeq" id="WP_091572483.1">
    <property type="nucleotide sequence ID" value="NZ_FMZA01000021.1"/>
</dbReference>
<keyword evidence="3" id="KW-1185">Reference proteome</keyword>
<name>A0A1G6QIE6_9BACL</name>
<feature type="transmembrane region" description="Helical" evidence="1">
    <location>
        <begin position="14"/>
        <end position="35"/>
    </location>
</feature>
<feature type="transmembrane region" description="Helical" evidence="1">
    <location>
        <begin position="87"/>
        <end position="114"/>
    </location>
</feature>
<evidence type="ECO:0008006" key="4">
    <source>
        <dbReference type="Google" id="ProtNLM"/>
    </source>
</evidence>
<sequence length="249" mass="28801">MTAWRGLLWKDTRLILPWFLGGLALILLFDVWVTLTVDSPNARFGLSLFPLFSHFFYYPLYLMITLRVEGKQMHQWLHNPHPAWQLLLSKTGIGFPLMVFSLGVSGLYPSFVLITHDFFQIHSVLDPVSLWMDVGSFLIGIVGYSLNLGIILLLLWSIYRWLHTWWGKWTWVPLAGGFIAILYGFSQIMKTALYDTLFRWGATWPQFHSIPESQPSAPGLYTGELLLNMLLLALFFFLSGRILDRRMEV</sequence>
<reference evidence="3" key="1">
    <citation type="submission" date="2016-10" db="EMBL/GenBank/DDBJ databases">
        <authorList>
            <person name="Varghese N."/>
            <person name="Submissions S."/>
        </authorList>
    </citation>
    <scope>NUCLEOTIDE SEQUENCE [LARGE SCALE GENOMIC DNA]</scope>
    <source>
        <strain evidence="3">DSM 45514</strain>
    </source>
</reference>
<gene>
    <name evidence="2" type="ORF">SAMN04488112_12160</name>
</gene>
<evidence type="ECO:0000256" key="1">
    <source>
        <dbReference type="SAM" id="Phobius"/>
    </source>
</evidence>